<reference evidence="2" key="1">
    <citation type="journal article" date="2019" name="Int. J. Syst. Evol. Microbiol.">
        <title>The Global Catalogue of Microorganisms (GCM) 10K type strain sequencing project: providing services to taxonomists for standard genome sequencing and annotation.</title>
        <authorList>
            <consortium name="The Broad Institute Genomics Platform"/>
            <consortium name="The Broad Institute Genome Sequencing Center for Infectious Disease"/>
            <person name="Wu L."/>
            <person name="Ma J."/>
        </authorList>
    </citation>
    <scope>NUCLEOTIDE SEQUENCE [LARGE SCALE GENOMIC DNA]</scope>
    <source>
        <strain evidence="2">CGMCC 4.1621</strain>
    </source>
</reference>
<keyword evidence="2" id="KW-1185">Reference proteome</keyword>
<accession>A0ABW2EEB4</accession>
<evidence type="ECO:0000313" key="1">
    <source>
        <dbReference type="EMBL" id="MFC7060552.1"/>
    </source>
</evidence>
<evidence type="ECO:0008006" key="3">
    <source>
        <dbReference type="Google" id="ProtNLM"/>
    </source>
</evidence>
<organism evidence="1 2">
    <name type="scientific">Halobacillus seohaensis</name>
    <dbReference type="NCBI Taxonomy" id="447421"/>
    <lineage>
        <taxon>Bacteria</taxon>
        <taxon>Bacillati</taxon>
        <taxon>Bacillota</taxon>
        <taxon>Bacilli</taxon>
        <taxon>Bacillales</taxon>
        <taxon>Bacillaceae</taxon>
        <taxon>Halobacillus</taxon>
    </lineage>
</organism>
<protein>
    <recommendedName>
        <fullName evidence="3">Fur-regulated basic protein FbpA</fullName>
    </recommendedName>
</protein>
<proteinExistence type="predicted"/>
<evidence type="ECO:0000313" key="2">
    <source>
        <dbReference type="Proteomes" id="UP001596410"/>
    </source>
</evidence>
<sequence length="71" mass="8260">MEPFKGTKLEEDNNWLMEVSEPNQLRNAVEEIKHHYINQLIDAGILDDKERQSCSLTVSELKAMVKQVHHT</sequence>
<gene>
    <name evidence="1" type="ORF">ACFQIC_01525</name>
</gene>
<comment type="caution">
    <text evidence="1">The sequence shown here is derived from an EMBL/GenBank/DDBJ whole genome shotgun (WGS) entry which is preliminary data.</text>
</comment>
<dbReference type="EMBL" id="JBHSZV010000004">
    <property type="protein sequence ID" value="MFC7060552.1"/>
    <property type="molecule type" value="Genomic_DNA"/>
</dbReference>
<dbReference type="RefSeq" id="WP_204706600.1">
    <property type="nucleotide sequence ID" value="NZ_JBHSZV010000004.1"/>
</dbReference>
<dbReference type="Proteomes" id="UP001596410">
    <property type="component" value="Unassembled WGS sequence"/>
</dbReference>
<name>A0ABW2EEB4_9BACI</name>